<dbReference type="AlphaFoldDB" id="A0AAD7DDL3"/>
<keyword evidence="2" id="KW-1185">Reference proteome</keyword>
<dbReference type="EMBL" id="JARKIE010000092">
    <property type="protein sequence ID" value="KAJ7686899.1"/>
    <property type="molecule type" value="Genomic_DNA"/>
</dbReference>
<dbReference type="Proteomes" id="UP001221757">
    <property type="component" value="Unassembled WGS sequence"/>
</dbReference>
<accession>A0AAD7DDL3</accession>
<proteinExistence type="predicted"/>
<evidence type="ECO:0000313" key="2">
    <source>
        <dbReference type="Proteomes" id="UP001221757"/>
    </source>
</evidence>
<evidence type="ECO:0000313" key="1">
    <source>
        <dbReference type="EMBL" id="KAJ7686899.1"/>
    </source>
</evidence>
<sequence>MDTLALEPLNSARSLTIRTHRALIHGSLSDPATGRTLNQVYSRIGQALGTQANRAAHCCGMGPRAVFQHIEAFFRSGTEWMDKLQELESNRRETAETQMEAFKTIVTIATRYPGTRSLLLNAKDLTCIGRNLRAIGTIWAHTDECHSPGWDFHCNFAAACLSDEDISSILAETSTRALGCAPDDSGGITVIERLLVASECGCRYKYVFRFTCITIPGGYPRVVNILARKRTGSRAQRGPQQNIDPTLARSPRPWARLYQYRRCACTHNRYRRT</sequence>
<reference evidence="1" key="1">
    <citation type="submission" date="2023-03" db="EMBL/GenBank/DDBJ databases">
        <title>Massive genome expansion in bonnet fungi (Mycena s.s.) driven by repeated elements and novel gene families across ecological guilds.</title>
        <authorList>
            <consortium name="Lawrence Berkeley National Laboratory"/>
            <person name="Harder C.B."/>
            <person name="Miyauchi S."/>
            <person name="Viragh M."/>
            <person name="Kuo A."/>
            <person name="Thoen E."/>
            <person name="Andreopoulos B."/>
            <person name="Lu D."/>
            <person name="Skrede I."/>
            <person name="Drula E."/>
            <person name="Henrissat B."/>
            <person name="Morin E."/>
            <person name="Kohler A."/>
            <person name="Barry K."/>
            <person name="LaButti K."/>
            <person name="Morin E."/>
            <person name="Salamov A."/>
            <person name="Lipzen A."/>
            <person name="Mereny Z."/>
            <person name="Hegedus B."/>
            <person name="Baldrian P."/>
            <person name="Stursova M."/>
            <person name="Weitz H."/>
            <person name="Taylor A."/>
            <person name="Grigoriev I.V."/>
            <person name="Nagy L.G."/>
            <person name="Martin F."/>
            <person name="Kauserud H."/>
        </authorList>
    </citation>
    <scope>NUCLEOTIDE SEQUENCE</scope>
    <source>
        <strain evidence="1">CBHHK067</strain>
    </source>
</reference>
<comment type="caution">
    <text evidence="1">The sequence shown here is derived from an EMBL/GenBank/DDBJ whole genome shotgun (WGS) entry which is preliminary data.</text>
</comment>
<organism evidence="1 2">
    <name type="scientific">Mycena rosella</name>
    <name type="common">Pink bonnet</name>
    <name type="synonym">Agaricus rosellus</name>
    <dbReference type="NCBI Taxonomy" id="1033263"/>
    <lineage>
        <taxon>Eukaryota</taxon>
        <taxon>Fungi</taxon>
        <taxon>Dikarya</taxon>
        <taxon>Basidiomycota</taxon>
        <taxon>Agaricomycotina</taxon>
        <taxon>Agaricomycetes</taxon>
        <taxon>Agaricomycetidae</taxon>
        <taxon>Agaricales</taxon>
        <taxon>Marasmiineae</taxon>
        <taxon>Mycenaceae</taxon>
        <taxon>Mycena</taxon>
    </lineage>
</organism>
<protein>
    <submittedName>
        <fullName evidence="1">Uncharacterized protein</fullName>
    </submittedName>
</protein>
<name>A0AAD7DDL3_MYCRO</name>
<gene>
    <name evidence="1" type="ORF">B0H17DRAFT_1136568</name>
</gene>